<evidence type="ECO:0000313" key="4">
    <source>
        <dbReference type="EMBL" id="KAH0571563.1"/>
    </source>
</evidence>
<dbReference type="VEuPathDB" id="GiardiaDB:SS50377_25752"/>
<evidence type="ECO:0000313" key="5">
    <source>
        <dbReference type="Proteomes" id="UP000018208"/>
    </source>
</evidence>
<reference evidence="4" key="2">
    <citation type="submission" date="2020-12" db="EMBL/GenBank/DDBJ databases">
        <title>New Spironucleus salmonicida genome in near-complete chromosomes.</title>
        <authorList>
            <person name="Xu F."/>
            <person name="Kurt Z."/>
            <person name="Jimenez-Gonzalez A."/>
            <person name="Astvaldsson A."/>
            <person name="Andersson J.O."/>
            <person name="Svard S.G."/>
        </authorList>
    </citation>
    <scope>NUCLEOTIDE SEQUENCE</scope>
    <source>
        <strain evidence="4">ATCC 50377</strain>
    </source>
</reference>
<dbReference type="GO" id="GO:0016308">
    <property type="term" value="F:1-phosphatidylinositol-4-phosphate 5-kinase activity"/>
    <property type="evidence" value="ECO:0007669"/>
    <property type="project" value="TreeGrafter"/>
</dbReference>
<dbReference type="Gene3D" id="3.30.800.10">
    <property type="entry name" value="Phosphatidylinositol Phosphate Kinase II Beta"/>
    <property type="match status" value="1"/>
</dbReference>
<proteinExistence type="predicted"/>
<reference evidence="3 4" key="1">
    <citation type="journal article" date="2014" name="PLoS Genet.">
        <title>The Genome of Spironucleus salmonicida Highlights a Fish Pathogen Adapted to Fluctuating Environments.</title>
        <authorList>
            <person name="Xu F."/>
            <person name="Jerlstrom-Hultqvist J."/>
            <person name="Einarsson E."/>
            <person name="Astvaldsson A."/>
            <person name="Svard S.G."/>
            <person name="Andersson J.O."/>
        </authorList>
    </citation>
    <scope>NUCLEOTIDE SEQUENCE</scope>
    <source>
        <strain evidence="4">ATCC 50377</strain>
    </source>
</reference>
<dbReference type="SUPFAM" id="SSF56104">
    <property type="entry name" value="SAICAR synthase-like"/>
    <property type="match status" value="1"/>
</dbReference>
<name>V6LX35_9EUKA</name>
<dbReference type="CDD" id="cd00139">
    <property type="entry name" value="PIPKc"/>
    <property type="match status" value="1"/>
</dbReference>
<sequence length="327" mass="37860">MKSLLTPLHSMLTNLKPKIGSPITITVKPLFRTLQLALSLFSTIDNYPKTNQIFDLGLAFDPDTELYTPQAQLTLHFNESFRKLRLSRHFQNELINAEFVETADVGFAQSEGKSGLLFFFSATTRFLLKQIKNSELAILTKISREYCDHVCQNSFIIPYYTVFTLKINGENYHFTLMDNAFLGDIKYKYDLKGSTAGRTSKPNESTMKDNNLDRKFSLGLYRREFGHQLASDIEKLTKWGLLDYSMLIGVFAGDRKNYQIPVIQSIQISETEYISFAIIDILTVYTRRKTLERFFKQFTSDLKQISAQKPQVYGQRFEERMLRVFAK</sequence>
<keyword evidence="1" id="KW-0808">Transferase</keyword>
<dbReference type="GO" id="GO:0005524">
    <property type="term" value="F:ATP binding"/>
    <property type="evidence" value="ECO:0007669"/>
    <property type="project" value="UniProtKB-UniRule"/>
</dbReference>
<dbReference type="SMART" id="SM00330">
    <property type="entry name" value="PIPKc"/>
    <property type="match status" value="1"/>
</dbReference>
<dbReference type="InterPro" id="IPR027483">
    <property type="entry name" value="PInositol-4-P-4/5-kinase_C_sf"/>
</dbReference>
<dbReference type="Gene3D" id="3.30.810.10">
    <property type="entry name" value="2-Layer Sandwich"/>
    <property type="match status" value="1"/>
</dbReference>
<dbReference type="EMBL" id="AUWU02000006">
    <property type="protein sequence ID" value="KAH0571563.1"/>
    <property type="molecule type" value="Genomic_DNA"/>
</dbReference>
<dbReference type="GO" id="GO:0046854">
    <property type="term" value="P:phosphatidylinositol phosphate biosynthetic process"/>
    <property type="evidence" value="ECO:0007669"/>
    <property type="project" value="TreeGrafter"/>
</dbReference>
<keyword evidence="1" id="KW-0067">ATP-binding</keyword>
<dbReference type="PANTHER" id="PTHR23086:SF8">
    <property type="entry name" value="PHOSPHATIDYLINOSITOL 5-PHOSPHATE 4-KINASE, ISOFORM A"/>
    <property type="match status" value="1"/>
</dbReference>
<dbReference type="OrthoDB" id="20783at2759"/>
<accession>V6LX35</accession>
<dbReference type="GO" id="GO:0005886">
    <property type="term" value="C:plasma membrane"/>
    <property type="evidence" value="ECO:0007669"/>
    <property type="project" value="TreeGrafter"/>
</dbReference>
<dbReference type="Pfam" id="PF01504">
    <property type="entry name" value="PIP5K"/>
    <property type="match status" value="2"/>
</dbReference>
<gene>
    <name evidence="3" type="ORF">SS50377_11612</name>
    <name evidence="4" type="ORF">SS50377_25752</name>
</gene>
<keyword evidence="5" id="KW-1185">Reference proteome</keyword>
<protein>
    <submittedName>
        <fullName evidence="3">Phosphatidylinositol-4-phosphate 5-kinase</fullName>
    </submittedName>
</protein>
<evidence type="ECO:0000256" key="1">
    <source>
        <dbReference type="PROSITE-ProRule" id="PRU00781"/>
    </source>
</evidence>
<keyword evidence="1" id="KW-0547">Nucleotide-binding</keyword>
<keyword evidence="1 3" id="KW-0418">Kinase</keyword>
<dbReference type="InterPro" id="IPR023610">
    <property type="entry name" value="PInositol-4/5-P-5/4-kinase"/>
</dbReference>
<evidence type="ECO:0000313" key="3">
    <source>
        <dbReference type="EMBL" id="EST48271.1"/>
    </source>
</evidence>
<evidence type="ECO:0000259" key="2">
    <source>
        <dbReference type="PROSITE" id="PS51455"/>
    </source>
</evidence>
<dbReference type="InterPro" id="IPR027484">
    <property type="entry name" value="PInositol-4-P-5-kinase_N"/>
</dbReference>
<dbReference type="Proteomes" id="UP000018208">
    <property type="component" value="Unassembled WGS sequence"/>
</dbReference>
<feature type="domain" description="PIPK" evidence="2">
    <location>
        <begin position="11"/>
        <end position="325"/>
    </location>
</feature>
<dbReference type="AlphaFoldDB" id="V6LX35"/>
<dbReference type="PANTHER" id="PTHR23086">
    <property type="entry name" value="PHOSPHATIDYLINOSITOL-4-PHOSPHATE 5-KINASE"/>
    <property type="match status" value="1"/>
</dbReference>
<dbReference type="PROSITE" id="PS51455">
    <property type="entry name" value="PIPK"/>
    <property type="match status" value="1"/>
</dbReference>
<dbReference type="EMBL" id="KI545996">
    <property type="protein sequence ID" value="EST48271.1"/>
    <property type="molecule type" value="Genomic_DNA"/>
</dbReference>
<organism evidence="3">
    <name type="scientific">Spironucleus salmonicida</name>
    <dbReference type="NCBI Taxonomy" id="348837"/>
    <lineage>
        <taxon>Eukaryota</taxon>
        <taxon>Metamonada</taxon>
        <taxon>Diplomonadida</taxon>
        <taxon>Hexamitidae</taxon>
        <taxon>Hexamitinae</taxon>
        <taxon>Spironucleus</taxon>
    </lineage>
</organism>
<dbReference type="InterPro" id="IPR002498">
    <property type="entry name" value="PInositol-4-P-4/5-kinase_core"/>
</dbReference>